<dbReference type="Pfam" id="PF01408">
    <property type="entry name" value="GFO_IDH_MocA"/>
    <property type="match status" value="1"/>
</dbReference>
<dbReference type="EMBL" id="CP005996">
    <property type="protein sequence ID" value="AGS39780.1"/>
    <property type="molecule type" value="Genomic_DNA"/>
</dbReference>
<dbReference type="GO" id="GO:0016491">
    <property type="term" value="F:oxidoreductase activity"/>
    <property type="evidence" value="ECO:0007669"/>
    <property type="project" value="UniProtKB-KW"/>
</dbReference>
<feature type="domain" description="Gfo/Idh/MocA-like oxidoreductase N-terminal" evidence="2">
    <location>
        <begin position="9"/>
        <end position="120"/>
    </location>
</feature>
<protein>
    <submittedName>
        <fullName evidence="3">Oxidoreductase</fullName>
    </submittedName>
</protein>
<gene>
    <name evidence="3" type="ORF">CYCME_1452</name>
</gene>
<name>S5TXD0_9GAMM</name>
<dbReference type="PANTHER" id="PTHR43818:SF11">
    <property type="entry name" value="BCDNA.GH03377"/>
    <property type="match status" value="1"/>
</dbReference>
<dbReference type="InterPro" id="IPR036291">
    <property type="entry name" value="NAD(P)-bd_dom_sf"/>
</dbReference>
<dbReference type="KEGG" id="cza:CYCME_1452"/>
<keyword evidence="1" id="KW-0560">Oxidoreductase</keyword>
<dbReference type="Proteomes" id="UP000015380">
    <property type="component" value="Chromosome"/>
</dbReference>
<dbReference type="PANTHER" id="PTHR43818">
    <property type="entry name" value="BCDNA.GH03377"/>
    <property type="match status" value="1"/>
</dbReference>
<accession>S5TXD0</accession>
<dbReference type="eggNOG" id="COG0673">
    <property type="taxonomic scope" value="Bacteria"/>
</dbReference>
<reference evidence="3 4" key="1">
    <citation type="submission" date="2013-05" db="EMBL/GenBank/DDBJ databases">
        <title>Between feast and famine: a lifestyle of most important marine PAH-degrading bacterium Cycloclasticus sp. 7ME.</title>
        <authorList>
            <person name="Yakimov M.M."/>
            <person name="Messina E."/>
            <person name="Genovese M."/>
            <person name="Denaro R."/>
            <person name="Crisafi F."/>
            <person name="Russo D."/>
            <person name="Cappello S."/>
            <person name="Santisi S."/>
            <person name="Smedile F."/>
            <person name="Golyshina O.V."/>
            <person name="Tran H."/>
            <person name="Pieper D.H."/>
            <person name="Golyshin P.N."/>
            <person name="Giuliano L."/>
        </authorList>
    </citation>
    <scope>NUCLEOTIDE SEQUENCE [LARGE SCALE GENOMIC DNA]</scope>
    <source>
        <strain evidence="3 4">78-ME</strain>
    </source>
</reference>
<dbReference type="PATRIC" id="fig|1198232.3.peg.1438"/>
<proteinExistence type="predicted"/>
<sequence>MVSEIRETLNVAIVGAGLMGCWHAQYALSSGANIVAVIDTNLSNANKLIKKIKQGKAYADIDSMLLEVVPDVIHICVPVGNHLELAVRSIEAGLHVLMEKPLVITSAEAIKIHKLAENNNILICPVHQFCFQNGVTQVVNQLQNFGKPLRIDFNITSAGANSKSQLNEVIEDILPHPLSILRQLWPEQSFNCHNWVVRQVNDGELVILGEYNNIILNIYISMSARPTICQFSIQSTVGTLHVNLFHDYLVKEFGGVSKIKKITQPIFLSFKMFSTSVINLIKRIFIRQPAYPGLQTLIEEFYFAVMGRKVIPINSTDSIDVSKARDELISMMSDK</sequence>
<reference evidence="4" key="2">
    <citation type="journal article" date="2016" name="Environ. Microbiol. Rep.">
        <title>Analysis of defence systems and a conjugative IncP-1 plasmid in the marine polyaromatic hydrocarbons-degrading bacterium Cycloclasticus sp. 78-ME.</title>
        <authorList>
            <person name="Yakimov M.M."/>
            <person name="Crisafi F."/>
            <person name="Messina E."/>
            <person name="Smedile F."/>
            <person name="Lopatina A."/>
            <person name="Denaro R."/>
            <person name="Pieper D.H."/>
            <person name="Golyshin P.N."/>
            <person name="Giuliano L."/>
        </authorList>
    </citation>
    <scope>NUCLEOTIDE SEQUENCE [LARGE SCALE GENOMIC DNA]</scope>
    <source>
        <strain evidence="4">78-ME</strain>
    </source>
</reference>
<dbReference type="AlphaFoldDB" id="S5TXD0"/>
<dbReference type="Gene3D" id="3.40.50.720">
    <property type="entry name" value="NAD(P)-binding Rossmann-like Domain"/>
    <property type="match status" value="1"/>
</dbReference>
<organism evidence="3 4">
    <name type="scientific">Cycloclasticus zancles 78-ME</name>
    <dbReference type="NCBI Taxonomy" id="1198232"/>
    <lineage>
        <taxon>Bacteria</taxon>
        <taxon>Pseudomonadati</taxon>
        <taxon>Pseudomonadota</taxon>
        <taxon>Gammaproteobacteria</taxon>
        <taxon>Thiotrichales</taxon>
        <taxon>Piscirickettsiaceae</taxon>
        <taxon>Cycloclasticus</taxon>
    </lineage>
</organism>
<evidence type="ECO:0000259" key="2">
    <source>
        <dbReference type="Pfam" id="PF01408"/>
    </source>
</evidence>
<dbReference type="GO" id="GO:0000166">
    <property type="term" value="F:nucleotide binding"/>
    <property type="evidence" value="ECO:0007669"/>
    <property type="project" value="InterPro"/>
</dbReference>
<dbReference type="PROSITE" id="PS51257">
    <property type="entry name" value="PROKAR_LIPOPROTEIN"/>
    <property type="match status" value="1"/>
</dbReference>
<evidence type="ECO:0000256" key="1">
    <source>
        <dbReference type="ARBA" id="ARBA00023002"/>
    </source>
</evidence>
<dbReference type="InterPro" id="IPR050463">
    <property type="entry name" value="Gfo/Idh/MocA_oxidrdct_glycsds"/>
</dbReference>
<keyword evidence="4" id="KW-1185">Reference proteome</keyword>
<dbReference type="SUPFAM" id="SSF51735">
    <property type="entry name" value="NAD(P)-binding Rossmann-fold domains"/>
    <property type="match status" value="1"/>
</dbReference>
<dbReference type="InterPro" id="IPR000683">
    <property type="entry name" value="Gfo/Idh/MocA-like_OxRdtase_N"/>
</dbReference>
<evidence type="ECO:0000313" key="4">
    <source>
        <dbReference type="Proteomes" id="UP000015380"/>
    </source>
</evidence>
<dbReference type="Gene3D" id="3.30.360.10">
    <property type="entry name" value="Dihydrodipicolinate Reductase, domain 2"/>
    <property type="match status" value="1"/>
</dbReference>
<dbReference type="RefSeq" id="WP_020932618.1">
    <property type="nucleotide sequence ID" value="NC_021917.1"/>
</dbReference>
<evidence type="ECO:0000313" key="3">
    <source>
        <dbReference type="EMBL" id="AGS39780.1"/>
    </source>
</evidence>
<dbReference type="HOGENOM" id="CLU_828246_0_0_6"/>